<dbReference type="AlphaFoldDB" id="A0A0F9PX76"/>
<protein>
    <submittedName>
        <fullName evidence="1">Uncharacterized protein</fullName>
    </submittedName>
</protein>
<evidence type="ECO:0000313" key="1">
    <source>
        <dbReference type="EMBL" id="KKN05661.1"/>
    </source>
</evidence>
<proteinExistence type="predicted"/>
<sequence length="63" mass="7145">MNTPVCCKSYYEALMTQIIRKLERKLQCNCDLDKWEPHPVTGHTLGCCIHDAAAEHLQAGMMP</sequence>
<comment type="caution">
    <text evidence="1">The sequence shown here is derived from an EMBL/GenBank/DDBJ whole genome shotgun (WGS) entry which is preliminary data.</text>
</comment>
<dbReference type="EMBL" id="LAZR01004776">
    <property type="protein sequence ID" value="KKN05661.1"/>
    <property type="molecule type" value="Genomic_DNA"/>
</dbReference>
<name>A0A0F9PX76_9ZZZZ</name>
<organism evidence="1">
    <name type="scientific">marine sediment metagenome</name>
    <dbReference type="NCBI Taxonomy" id="412755"/>
    <lineage>
        <taxon>unclassified sequences</taxon>
        <taxon>metagenomes</taxon>
        <taxon>ecological metagenomes</taxon>
    </lineage>
</organism>
<reference evidence="1" key="1">
    <citation type="journal article" date="2015" name="Nature">
        <title>Complex archaea that bridge the gap between prokaryotes and eukaryotes.</title>
        <authorList>
            <person name="Spang A."/>
            <person name="Saw J.H."/>
            <person name="Jorgensen S.L."/>
            <person name="Zaremba-Niedzwiedzka K."/>
            <person name="Martijn J."/>
            <person name="Lind A.E."/>
            <person name="van Eijk R."/>
            <person name="Schleper C."/>
            <person name="Guy L."/>
            <person name="Ettema T.J."/>
        </authorList>
    </citation>
    <scope>NUCLEOTIDE SEQUENCE</scope>
</reference>
<accession>A0A0F9PX76</accession>
<gene>
    <name evidence="1" type="ORF">LCGC14_1084940</name>
</gene>